<dbReference type="RefSeq" id="WP_017757306.1">
    <property type="nucleotide sequence ID" value="NZ_QQAV01000001.1"/>
</dbReference>
<name>A0A370FP32_9BURK</name>
<organism evidence="2 3">
    <name type="scientific">Pseudacidovorax intermedius</name>
    <dbReference type="NCBI Taxonomy" id="433924"/>
    <lineage>
        <taxon>Bacteria</taxon>
        <taxon>Pseudomonadati</taxon>
        <taxon>Pseudomonadota</taxon>
        <taxon>Betaproteobacteria</taxon>
        <taxon>Burkholderiales</taxon>
        <taxon>Comamonadaceae</taxon>
        <taxon>Pseudacidovorax</taxon>
    </lineage>
</organism>
<dbReference type="EMBL" id="QQAV01000001">
    <property type="protein sequence ID" value="RDI29496.1"/>
    <property type="molecule type" value="Genomic_DNA"/>
</dbReference>
<sequence>MGLLTLLSALLGACQGRGGDREQPGDTPNPVLADLLQKAIDAEIGRMNPVWAPGLLPQAPQQARAWLGEIDEVVARCRYGPGNRTKSNLLEYDVRLRSGEQIQDVYSGLRCLYGTAPPLVMRVRFETGQVREVLTDGREREASTTAASNELRQFAHSVVRLDWDRRESLYFPPAKTPQDIAREWTPPPPR</sequence>
<reference evidence="2 3" key="1">
    <citation type="submission" date="2018-07" db="EMBL/GenBank/DDBJ databases">
        <title>Genomic Encyclopedia of Type Strains, Phase IV (KMG-IV): sequencing the most valuable type-strain genomes for metagenomic binning, comparative biology and taxonomic classification.</title>
        <authorList>
            <person name="Goeker M."/>
        </authorList>
    </citation>
    <scope>NUCLEOTIDE SEQUENCE [LARGE SCALE GENOMIC DNA]</scope>
    <source>
        <strain evidence="2 3">DSM 21352</strain>
    </source>
</reference>
<proteinExistence type="predicted"/>
<dbReference type="AlphaFoldDB" id="A0A370FP32"/>
<feature type="region of interest" description="Disordered" evidence="1">
    <location>
        <begin position="171"/>
        <end position="190"/>
    </location>
</feature>
<protein>
    <submittedName>
        <fullName evidence="2">Uncharacterized protein</fullName>
    </submittedName>
</protein>
<accession>A0A370FP32</accession>
<gene>
    <name evidence="2" type="ORF">DFR41_1011252</name>
</gene>
<dbReference type="Proteomes" id="UP000255265">
    <property type="component" value="Unassembled WGS sequence"/>
</dbReference>
<comment type="caution">
    <text evidence="2">The sequence shown here is derived from an EMBL/GenBank/DDBJ whole genome shotgun (WGS) entry which is preliminary data.</text>
</comment>
<evidence type="ECO:0000256" key="1">
    <source>
        <dbReference type="SAM" id="MobiDB-lite"/>
    </source>
</evidence>
<evidence type="ECO:0000313" key="3">
    <source>
        <dbReference type="Proteomes" id="UP000255265"/>
    </source>
</evidence>
<evidence type="ECO:0000313" key="2">
    <source>
        <dbReference type="EMBL" id="RDI29496.1"/>
    </source>
</evidence>
<keyword evidence="3" id="KW-1185">Reference proteome</keyword>
<dbReference type="OrthoDB" id="8845328at2"/>